<proteinExistence type="predicted"/>
<dbReference type="Gene3D" id="3.40.50.1820">
    <property type="entry name" value="alpha/beta hydrolase"/>
    <property type="match status" value="3"/>
</dbReference>
<dbReference type="AlphaFoldDB" id="A0A7J0D4K6"/>
<accession>A0A7J0D4K6</accession>
<dbReference type="SUPFAM" id="SSF53474">
    <property type="entry name" value="alpha/beta-Hydrolases"/>
    <property type="match status" value="2"/>
</dbReference>
<dbReference type="InterPro" id="IPR029058">
    <property type="entry name" value="AB_hydrolase_fold"/>
</dbReference>
<dbReference type="PANTHER" id="PTHR43798:SF27">
    <property type="entry name" value="HYDROLASE ALPHA_BETA HYDROLASE FOLD FAMILY"/>
    <property type="match status" value="1"/>
</dbReference>
<dbReference type="InterPro" id="IPR050266">
    <property type="entry name" value="AB_hydrolase_sf"/>
</dbReference>
<evidence type="ECO:0000259" key="1">
    <source>
        <dbReference type="Pfam" id="PF00561"/>
    </source>
</evidence>
<dbReference type="Proteomes" id="UP000498740">
    <property type="component" value="Unassembled WGS sequence"/>
</dbReference>
<organism evidence="2 3">
    <name type="scientific">Streptomyces microflavus</name>
    <name type="common">Streptomyces lipmanii</name>
    <dbReference type="NCBI Taxonomy" id="1919"/>
    <lineage>
        <taxon>Bacteria</taxon>
        <taxon>Bacillati</taxon>
        <taxon>Actinomycetota</taxon>
        <taxon>Actinomycetes</taxon>
        <taxon>Kitasatosporales</taxon>
        <taxon>Streptomycetaceae</taxon>
        <taxon>Streptomyces</taxon>
    </lineage>
</organism>
<gene>
    <name evidence="2" type="ORF">Smic_82180</name>
</gene>
<comment type="caution">
    <text evidence="2">The sequence shown here is derived from an EMBL/GenBank/DDBJ whole genome shotgun (WGS) entry which is preliminary data.</text>
</comment>
<dbReference type="EMBL" id="BLWD01000002">
    <property type="protein sequence ID" value="GFN09662.1"/>
    <property type="molecule type" value="Genomic_DNA"/>
</dbReference>
<reference evidence="2 3" key="1">
    <citation type="submission" date="2020-05" db="EMBL/GenBank/DDBJ databases">
        <title>Whole genome shotgun sequence of Streptomyces microflavus NBRC 13062.</title>
        <authorList>
            <person name="Komaki H."/>
            <person name="Tamura T."/>
        </authorList>
    </citation>
    <scope>NUCLEOTIDE SEQUENCE [LARGE SCALE GENOMIC DNA]</scope>
    <source>
        <strain evidence="2 3">NBRC 13062</strain>
    </source>
</reference>
<evidence type="ECO:0000313" key="3">
    <source>
        <dbReference type="Proteomes" id="UP000498740"/>
    </source>
</evidence>
<dbReference type="InterPro" id="IPR000073">
    <property type="entry name" value="AB_hydrolase_1"/>
</dbReference>
<feature type="domain" description="AB hydrolase-1" evidence="1">
    <location>
        <begin position="306"/>
        <end position="405"/>
    </location>
</feature>
<evidence type="ECO:0000313" key="2">
    <source>
        <dbReference type="EMBL" id="GFN09662.1"/>
    </source>
</evidence>
<name>A0A7J0D4K6_STRMI</name>
<protein>
    <recommendedName>
        <fullName evidence="1">AB hydrolase-1 domain-containing protein</fullName>
    </recommendedName>
</protein>
<dbReference type="GO" id="GO:0003824">
    <property type="term" value="F:catalytic activity"/>
    <property type="evidence" value="ECO:0007669"/>
    <property type="project" value="UniProtKB-ARBA"/>
</dbReference>
<dbReference type="Pfam" id="PF00561">
    <property type="entry name" value="Abhydrolase_1"/>
    <property type="match status" value="2"/>
</dbReference>
<sequence>MDGMPTFTAYDTTPLAYHLVGEGEPLICLPGGPMRASAYLGDLGGLSAVRQLVLLDLRGTGGSAVPDDPSTYRCDRLVDDVEALREHLGLDRIDLLAHSAGANLAQLYAARYPERLRTLTLITPSTRAAGIEVTDQDLRVAAALRSGEPWYAEARAAQEALLAGGPFAELWPAVRPLTYGRWDAAAQAHAAASAGQTNPEARGRYEGDGAYDPATTVPALRELAAPVLVLAGEYDGHPSPDRATELAALFPHGEFTVQRGAGHFPWLDDPGAFSRTVAAFLDPDVLTVQAGGVRLAYRVWGEPSAPPVVLLHGRAGSSLTWSRIAEELAAEHRVYAPDFRGHGLSDWPGRYSFELFRDDLHAFLEARNLAGATVVGHSMGGVAAYLLAQREPGLIGRLVIEDAPPLLPLDPPRPTGVRPEGEPDFDWAVVPDTDAQLNDPDPTARERLAEITAPTLVIGGGPTSHIDQKQLTHMADTIPGATFVTIEAGHLVHTTRPDAFLAAISAFGLG</sequence>
<dbReference type="PANTHER" id="PTHR43798">
    <property type="entry name" value="MONOACYLGLYCEROL LIPASE"/>
    <property type="match status" value="1"/>
</dbReference>
<dbReference type="PRINTS" id="PR00111">
    <property type="entry name" value="ABHYDROLASE"/>
</dbReference>
<feature type="domain" description="AB hydrolase-1" evidence="1">
    <location>
        <begin position="25"/>
        <end position="270"/>
    </location>
</feature>
<dbReference type="GO" id="GO:0016020">
    <property type="term" value="C:membrane"/>
    <property type="evidence" value="ECO:0007669"/>
    <property type="project" value="TreeGrafter"/>
</dbReference>